<feature type="transmembrane region" description="Helical" evidence="1">
    <location>
        <begin position="63"/>
        <end position="80"/>
    </location>
</feature>
<feature type="transmembrane region" description="Helical" evidence="1">
    <location>
        <begin position="26"/>
        <end position="43"/>
    </location>
</feature>
<evidence type="ECO:0000256" key="1">
    <source>
        <dbReference type="SAM" id="Phobius"/>
    </source>
</evidence>
<dbReference type="Proteomes" id="UP000317355">
    <property type="component" value="Unassembled WGS sequence"/>
</dbReference>
<proteinExistence type="predicted"/>
<reference evidence="2 3" key="1">
    <citation type="submission" date="2019-07" db="EMBL/GenBank/DDBJ databases">
        <title>The pathways for chlorine oxyanion respiration interact through the shared metabolite chlorate.</title>
        <authorList>
            <person name="Barnum T.P."/>
            <person name="Cheng Y."/>
            <person name="Hill K.A."/>
            <person name="Lucas L.N."/>
            <person name="Carlson H.K."/>
            <person name="Coates J.D."/>
        </authorList>
    </citation>
    <scope>NUCLEOTIDE SEQUENCE [LARGE SCALE GENOMIC DNA]</scope>
    <source>
        <strain evidence="2">BK-3</strain>
    </source>
</reference>
<sequence>MANKFVTIGGGVSGASHEKLDVLKRIASYAGLFFILLGILSLITRNRFEGFLGMRKKGEKPSIAPYVLMGIGVLLSGLFFI</sequence>
<gene>
    <name evidence="2" type="ORF">FHK82_17815</name>
</gene>
<organism evidence="2 3">
    <name type="scientific">Sedimenticola thiotaurini</name>
    <dbReference type="NCBI Taxonomy" id="1543721"/>
    <lineage>
        <taxon>Bacteria</taxon>
        <taxon>Pseudomonadati</taxon>
        <taxon>Pseudomonadota</taxon>
        <taxon>Gammaproteobacteria</taxon>
        <taxon>Chromatiales</taxon>
        <taxon>Sedimenticolaceae</taxon>
        <taxon>Sedimenticola</taxon>
    </lineage>
</organism>
<keyword evidence="1" id="KW-1133">Transmembrane helix</keyword>
<name>A0A558CH59_9GAMM</name>
<keyword evidence="1" id="KW-0812">Transmembrane</keyword>
<evidence type="ECO:0000313" key="3">
    <source>
        <dbReference type="Proteomes" id="UP000317355"/>
    </source>
</evidence>
<dbReference type="EMBL" id="VMRY01000140">
    <property type="protein sequence ID" value="TVT48110.1"/>
    <property type="molecule type" value="Genomic_DNA"/>
</dbReference>
<protein>
    <submittedName>
        <fullName evidence="2">Uncharacterized protein</fullName>
    </submittedName>
</protein>
<comment type="caution">
    <text evidence="2">The sequence shown here is derived from an EMBL/GenBank/DDBJ whole genome shotgun (WGS) entry which is preliminary data.</text>
</comment>
<keyword evidence="1" id="KW-0472">Membrane</keyword>
<dbReference type="AlphaFoldDB" id="A0A558CH59"/>
<evidence type="ECO:0000313" key="2">
    <source>
        <dbReference type="EMBL" id="TVT48110.1"/>
    </source>
</evidence>
<accession>A0A558CH59</accession>